<dbReference type="Proteomes" id="UP001189429">
    <property type="component" value="Unassembled WGS sequence"/>
</dbReference>
<keyword evidence="3" id="KW-1185">Reference proteome</keyword>
<reference evidence="2" key="1">
    <citation type="submission" date="2023-10" db="EMBL/GenBank/DDBJ databases">
        <authorList>
            <person name="Chen Y."/>
            <person name="Shah S."/>
            <person name="Dougan E. K."/>
            <person name="Thang M."/>
            <person name="Chan C."/>
        </authorList>
    </citation>
    <scope>NUCLEOTIDE SEQUENCE [LARGE SCALE GENOMIC DNA]</scope>
</reference>
<feature type="region of interest" description="Disordered" evidence="1">
    <location>
        <begin position="186"/>
        <end position="256"/>
    </location>
</feature>
<sequence>MTGAADARDAGACSPPRRDGAPSAVSTGDQSAATAAQADAWRAKLAEELGEWSWPERCLGRGYCIEVLVTEDGSTDAAQGRWVDAVPQQRVVDEAGRDAYLCAEYEWDSDPTPTGRTSGPRESDPRGPCTPSTSSCGGSARENEAGRSRSRGPSPWLRPTSCCRRRPRAGSRWWLELVAAAAPRWGERGRCEASPGASQRERSNSGDSSCEGGRHGQRADPARLAPARALHRRAPAGSLPDRSVSAPGCEGQGLPRGREVIRASRFAVLVPSPP</sequence>
<organism evidence="2 3">
    <name type="scientific">Prorocentrum cordatum</name>
    <dbReference type="NCBI Taxonomy" id="2364126"/>
    <lineage>
        <taxon>Eukaryota</taxon>
        <taxon>Sar</taxon>
        <taxon>Alveolata</taxon>
        <taxon>Dinophyceae</taxon>
        <taxon>Prorocentrales</taxon>
        <taxon>Prorocentraceae</taxon>
        <taxon>Prorocentrum</taxon>
    </lineage>
</organism>
<feature type="region of interest" description="Disordered" evidence="1">
    <location>
        <begin position="1"/>
        <end position="38"/>
    </location>
</feature>
<feature type="compositionally biased region" description="Basic and acidic residues" evidence="1">
    <location>
        <begin position="212"/>
        <end position="221"/>
    </location>
</feature>
<accession>A0ABN9ULM4</accession>
<feature type="non-terminal residue" evidence="2">
    <location>
        <position position="274"/>
    </location>
</feature>
<protein>
    <submittedName>
        <fullName evidence="2">Uncharacterized protein</fullName>
    </submittedName>
</protein>
<evidence type="ECO:0000256" key="1">
    <source>
        <dbReference type="SAM" id="MobiDB-lite"/>
    </source>
</evidence>
<comment type="caution">
    <text evidence="2">The sequence shown here is derived from an EMBL/GenBank/DDBJ whole genome shotgun (WGS) entry which is preliminary data.</text>
</comment>
<feature type="region of interest" description="Disordered" evidence="1">
    <location>
        <begin position="104"/>
        <end position="164"/>
    </location>
</feature>
<gene>
    <name evidence="2" type="ORF">PCOR1329_LOCUS49492</name>
</gene>
<evidence type="ECO:0000313" key="3">
    <source>
        <dbReference type="Proteomes" id="UP001189429"/>
    </source>
</evidence>
<dbReference type="EMBL" id="CAUYUJ010015992">
    <property type="protein sequence ID" value="CAK0860566.1"/>
    <property type="molecule type" value="Genomic_DNA"/>
</dbReference>
<evidence type="ECO:0000313" key="2">
    <source>
        <dbReference type="EMBL" id="CAK0860566.1"/>
    </source>
</evidence>
<proteinExistence type="predicted"/>
<feature type="compositionally biased region" description="Low complexity" evidence="1">
    <location>
        <begin position="26"/>
        <end position="38"/>
    </location>
</feature>
<name>A0ABN9ULM4_9DINO</name>